<evidence type="ECO:0000256" key="1">
    <source>
        <dbReference type="SAM" id="Phobius"/>
    </source>
</evidence>
<reference evidence="2 3" key="2">
    <citation type="submission" date="2018-11" db="EMBL/GenBank/DDBJ databases">
        <authorList>
            <consortium name="Pathogen Informatics"/>
        </authorList>
    </citation>
    <scope>NUCLEOTIDE SEQUENCE [LARGE SCALE GENOMIC DNA]</scope>
</reference>
<dbReference type="AlphaFoldDB" id="A0A0N4Y347"/>
<evidence type="ECO:0000313" key="3">
    <source>
        <dbReference type="Proteomes" id="UP000271162"/>
    </source>
</evidence>
<accession>A0A0N4Y347</accession>
<feature type="transmembrane region" description="Helical" evidence="1">
    <location>
        <begin position="55"/>
        <end position="78"/>
    </location>
</feature>
<keyword evidence="1" id="KW-0472">Membrane</keyword>
<organism evidence="4">
    <name type="scientific">Nippostrongylus brasiliensis</name>
    <name type="common">Rat hookworm</name>
    <dbReference type="NCBI Taxonomy" id="27835"/>
    <lineage>
        <taxon>Eukaryota</taxon>
        <taxon>Metazoa</taxon>
        <taxon>Ecdysozoa</taxon>
        <taxon>Nematoda</taxon>
        <taxon>Chromadorea</taxon>
        <taxon>Rhabditida</taxon>
        <taxon>Rhabditina</taxon>
        <taxon>Rhabditomorpha</taxon>
        <taxon>Strongyloidea</taxon>
        <taxon>Heligmosomidae</taxon>
        <taxon>Nippostrongylus</taxon>
    </lineage>
</organism>
<gene>
    <name evidence="2" type="ORF">NBR_LOCUS10203</name>
</gene>
<proteinExistence type="predicted"/>
<dbReference type="WBParaSite" id="NBR_0001020201-mRNA-1">
    <property type="protein sequence ID" value="NBR_0001020201-mRNA-1"/>
    <property type="gene ID" value="NBR_0001020201"/>
</dbReference>
<dbReference type="EMBL" id="UYSL01020272">
    <property type="protein sequence ID" value="VDL73792.1"/>
    <property type="molecule type" value="Genomic_DNA"/>
</dbReference>
<dbReference type="Proteomes" id="UP000271162">
    <property type="component" value="Unassembled WGS sequence"/>
</dbReference>
<name>A0A0N4Y347_NIPBR</name>
<protein>
    <submittedName>
        <fullName evidence="4">MARVEL domain-containing protein</fullName>
    </submittedName>
</protein>
<keyword evidence="3" id="KW-1185">Reference proteome</keyword>
<reference evidence="4" key="1">
    <citation type="submission" date="2017-02" db="UniProtKB">
        <authorList>
            <consortium name="WormBaseParasite"/>
        </authorList>
    </citation>
    <scope>IDENTIFICATION</scope>
</reference>
<evidence type="ECO:0000313" key="4">
    <source>
        <dbReference type="WBParaSite" id="NBR_0001020201-mRNA-1"/>
    </source>
</evidence>
<keyword evidence="1" id="KW-0812">Transmembrane</keyword>
<feature type="transmembrane region" description="Helical" evidence="1">
    <location>
        <begin position="94"/>
        <end position="119"/>
    </location>
</feature>
<sequence length="152" mass="16934">MKRQIRKRFLHLRDGYDSLEDEDNERRPVSVNSSVLKEAIELDPRQTSRELAAQFGISFASLVFAVISVGIMFVSLYFKYSPMCLKLLGGMADVAYMTVVCSFNLVSFFALLLASILYLDTATRTGIDSPLEKTGKLDDSKACTVSTISQEV</sequence>
<keyword evidence="1" id="KW-1133">Transmembrane helix</keyword>
<evidence type="ECO:0000313" key="2">
    <source>
        <dbReference type="EMBL" id="VDL73792.1"/>
    </source>
</evidence>